<protein>
    <recommendedName>
        <fullName evidence="6">Pentacotripeptide-repeat region of PRORP domain-containing protein</fullName>
    </recommendedName>
</protein>
<dbReference type="InterPro" id="IPR002885">
    <property type="entry name" value="PPR_rpt"/>
</dbReference>
<evidence type="ECO:0000256" key="3">
    <source>
        <dbReference type="PROSITE-ProRule" id="PRU00708"/>
    </source>
</evidence>
<reference evidence="4" key="5">
    <citation type="journal article" date="2021" name="G3 (Bethesda)">
        <title>Aegilops tauschii genome assembly Aet v5.0 features greater sequence contiguity and improved annotation.</title>
        <authorList>
            <person name="Wang L."/>
            <person name="Zhu T."/>
            <person name="Rodriguez J.C."/>
            <person name="Deal K.R."/>
            <person name="Dubcovsky J."/>
            <person name="McGuire P.E."/>
            <person name="Lux T."/>
            <person name="Spannagl M."/>
            <person name="Mayer K.F.X."/>
            <person name="Baldrich P."/>
            <person name="Meyers B.C."/>
            <person name="Huo N."/>
            <person name="Gu Y.Q."/>
            <person name="Zhou H."/>
            <person name="Devos K.M."/>
            <person name="Bennetzen J.L."/>
            <person name="Unver T."/>
            <person name="Budak H."/>
            <person name="Gulick P.J."/>
            <person name="Galiba G."/>
            <person name="Kalapos B."/>
            <person name="Nelson D.R."/>
            <person name="Li P."/>
            <person name="You F.M."/>
            <person name="Luo M.C."/>
            <person name="Dvorak J."/>
        </authorList>
    </citation>
    <scope>NUCLEOTIDE SEQUENCE [LARGE SCALE GENOMIC DNA]</scope>
    <source>
        <strain evidence="4">cv. AL8/78</strain>
    </source>
</reference>
<dbReference type="InterPro" id="IPR011990">
    <property type="entry name" value="TPR-like_helical_dom_sf"/>
</dbReference>
<dbReference type="Gramene" id="AET4Gv20597900.1">
    <property type="protein sequence ID" value="AET4Gv20597900.1"/>
    <property type="gene ID" value="AET4Gv20597900"/>
</dbReference>
<dbReference type="PANTHER" id="PTHR45613:SF459">
    <property type="entry name" value="OS10G0497300 PROTEIN"/>
    <property type="match status" value="1"/>
</dbReference>
<dbReference type="Gene3D" id="1.25.40.10">
    <property type="entry name" value="Tetratricopeptide repeat domain"/>
    <property type="match status" value="3"/>
</dbReference>
<evidence type="ECO:0000256" key="1">
    <source>
        <dbReference type="ARBA" id="ARBA00022737"/>
    </source>
</evidence>
<keyword evidence="1" id="KW-0677">Repeat</keyword>
<keyword evidence="2" id="KW-0809">Transit peptide</keyword>
<dbReference type="Pfam" id="PF13041">
    <property type="entry name" value="PPR_2"/>
    <property type="match status" value="1"/>
</dbReference>
<dbReference type="PROSITE" id="PS51375">
    <property type="entry name" value="PPR"/>
    <property type="match status" value="2"/>
</dbReference>
<reference evidence="4" key="3">
    <citation type="journal article" date="2017" name="Nature">
        <title>Genome sequence of the progenitor of the wheat D genome Aegilops tauschii.</title>
        <authorList>
            <person name="Luo M.C."/>
            <person name="Gu Y.Q."/>
            <person name="Puiu D."/>
            <person name="Wang H."/>
            <person name="Twardziok S.O."/>
            <person name="Deal K.R."/>
            <person name="Huo N."/>
            <person name="Zhu T."/>
            <person name="Wang L."/>
            <person name="Wang Y."/>
            <person name="McGuire P.E."/>
            <person name="Liu S."/>
            <person name="Long H."/>
            <person name="Ramasamy R.K."/>
            <person name="Rodriguez J.C."/>
            <person name="Van S.L."/>
            <person name="Yuan L."/>
            <person name="Wang Z."/>
            <person name="Xia Z."/>
            <person name="Xiao L."/>
            <person name="Anderson O.D."/>
            <person name="Ouyang S."/>
            <person name="Liang Y."/>
            <person name="Zimin A.V."/>
            <person name="Pertea G."/>
            <person name="Qi P."/>
            <person name="Bennetzen J.L."/>
            <person name="Dai X."/>
            <person name="Dawson M.W."/>
            <person name="Muller H.G."/>
            <person name="Kugler K."/>
            <person name="Rivarola-Duarte L."/>
            <person name="Spannagl M."/>
            <person name="Mayer K.F.X."/>
            <person name="Lu F.H."/>
            <person name="Bevan M.W."/>
            <person name="Leroy P."/>
            <person name="Li P."/>
            <person name="You F.M."/>
            <person name="Sun Q."/>
            <person name="Liu Z."/>
            <person name="Lyons E."/>
            <person name="Wicker T."/>
            <person name="Salzberg S.L."/>
            <person name="Devos K.M."/>
            <person name="Dvorak J."/>
        </authorList>
    </citation>
    <scope>NUCLEOTIDE SEQUENCE [LARGE SCALE GENOMIC DNA]</scope>
    <source>
        <strain evidence="4">cv. AL8/78</strain>
    </source>
</reference>
<reference evidence="5" key="2">
    <citation type="journal article" date="2017" name="Nat. Plants">
        <title>The Aegilops tauschii genome reveals multiple impacts of transposons.</title>
        <authorList>
            <person name="Zhao G."/>
            <person name="Zou C."/>
            <person name="Li K."/>
            <person name="Wang K."/>
            <person name="Li T."/>
            <person name="Gao L."/>
            <person name="Zhang X."/>
            <person name="Wang H."/>
            <person name="Yang Z."/>
            <person name="Liu X."/>
            <person name="Jiang W."/>
            <person name="Mao L."/>
            <person name="Kong X."/>
            <person name="Jiao Y."/>
            <person name="Jia J."/>
        </authorList>
    </citation>
    <scope>NUCLEOTIDE SEQUENCE [LARGE SCALE GENOMIC DNA]</scope>
    <source>
        <strain evidence="5">cv. AL8/78</strain>
    </source>
</reference>
<dbReference type="Proteomes" id="UP000015105">
    <property type="component" value="Chromosome 4D"/>
</dbReference>
<accession>A0A453ILW0</accession>
<dbReference type="Pfam" id="PF01535">
    <property type="entry name" value="PPR"/>
    <property type="match status" value="2"/>
</dbReference>
<reference evidence="5" key="1">
    <citation type="journal article" date="2014" name="Science">
        <title>Ancient hybridizations among the ancestral genomes of bread wheat.</title>
        <authorList>
            <consortium name="International Wheat Genome Sequencing Consortium,"/>
            <person name="Marcussen T."/>
            <person name="Sandve S.R."/>
            <person name="Heier L."/>
            <person name="Spannagl M."/>
            <person name="Pfeifer M."/>
            <person name="Jakobsen K.S."/>
            <person name="Wulff B.B."/>
            <person name="Steuernagel B."/>
            <person name="Mayer K.F."/>
            <person name="Olsen O.A."/>
        </authorList>
    </citation>
    <scope>NUCLEOTIDE SEQUENCE [LARGE SCALE GENOMIC DNA]</scope>
    <source>
        <strain evidence="5">cv. AL8/78</strain>
    </source>
</reference>
<organism evidence="4 5">
    <name type="scientific">Aegilops tauschii subsp. strangulata</name>
    <name type="common">Goatgrass</name>
    <dbReference type="NCBI Taxonomy" id="200361"/>
    <lineage>
        <taxon>Eukaryota</taxon>
        <taxon>Viridiplantae</taxon>
        <taxon>Streptophyta</taxon>
        <taxon>Embryophyta</taxon>
        <taxon>Tracheophyta</taxon>
        <taxon>Spermatophyta</taxon>
        <taxon>Magnoliopsida</taxon>
        <taxon>Liliopsida</taxon>
        <taxon>Poales</taxon>
        <taxon>Poaceae</taxon>
        <taxon>BOP clade</taxon>
        <taxon>Pooideae</taxon>
        <taxon>Triticodae</taxon>
        <taxon>Triticeae</taxon>
        <taxon>Triticinae</taxon>
        <taxon>Aegilops</taxon>
    </lineage>
</organism>
<evidence type="ECO:0000313" key="5">
    <source>
        <dbReference type="Proteomes" id="UP000015105"/>
    </source>
</evidence>
<proteinExistence type="predicted"/>
<dbReference type="STRING" id="200361.A0A453ILW0"/>
<dbReference type="NCBIfam" id="TIGR00756">
    <property type="entry name" value="PPR"/>
    <property type="match status" value="2"/>
</dbReference>
<reference evidence="4" key="4">
    <citation type="submission" date="2019-03" db="UniProtKB">
        <authorList>
            <consortium name="EnsemblPlants"/>
        </authorList>
    </citation>
    <scope>IDENTIFICATION</scope>
</reference>
<feature type="repeat" description="PPR" evidence="3">
    <location>
        <begin position="268"/>
        <end position="302"/>
    </location>
</feature>
<dbReference type="EnsemblPlants" id="AET4Gv20597900.1">
    <property type="protein sequence ID" value="AET4Gv20597900.1"/>
    <property type="gene ID" value="AET4Gv20597900"/>
</dbReference>
<name>A0A453ILW0_AEGTS</name>
<dbReference type="AlphaFoldDB" id="A0A453ILW0"/>
<evidence type="ECO:0008006" key="6">
    <source>
        <dbReference type="Google" id="ProtNLM"/>
    </source>
</evidence>
<feature type="repeat" description="PPR" evidence="3">
    <location>
        <begin position="341"/>
        <end position="375"/>
    </location>
</feature>
<evidence type="ECO:0000313" key="4">
    <source>
        <dbReference type="EnsemblPlants" id="AET4Gv20597900.1"/>
    </source>
</evidence>
<sequence length="481" mass="51518">RAGPTSLRRPNQMPPRLTLLRRLSTHGDRNLATLLAVLRSPEASSTPLPRALSRAFPSPSDAFPLHTLPDLLPRLPSPLLSLRFLLWRLPPSPPLPSPHTLSSLAASLPDLPSAVPLLLSSSPHPLPLPHYALLLGISTHAGLFPVSLAVLRHMRSSGLAPDVACFHSALRAARSHCDVSAVLDIMSRSGVNPTVPLIVTAVHRLAYRGDFEGARCLIDKMPEFGCAANLVVYTAMLDGMLAFGHVDAAVGLLEEMEGGRLGAGCVPNVVSYTCLAKCLCRKGRMVEALSVLDRMVARGVMPNRVFVRTLIDGFCAARGAGLISKAYDVVERLVVDGTLSSGQCYNVLLVGLSVAGMTREAEGLAQRMMKAGVQLSPLAGSAMARELCQRKMWLHACCWLRLMDDNGVLCDSDAYAGVLLGLCQEGHVLEASALARKVMDRGIRIDASCADCLVELLKQHGDEELASHVLGLSRSPEVMSL</sequence>
<dbReference type="PANTHER" id="PTHR45613">
    <property type="entry name" value="PENTATRICOPEPTIDE REPEAT-CONTAINING PROTEIN"/>
    <property type="match status" value="1"/>
</dbReference>
<keyword evidence="5" id="KW-1185">Reference proteome</keyword>
<evidence type="ECO:0000256" key="2">
    <source>
        <dbReference type="ARBA" id="ARBA00022946"/>
    </source>
</evidence>